<reference evidence="1 2" key="1">
    <citation type="submission" date="2015-04" db="EMBL/GenBank/DDBJ databases">
        <authorList>
            <person name="Syromyatnikov M.Y."/>
            <person name="Popov V.N."/>
        </authorList>
    </citation>
    <scope>NUCLEOTIDE SEQUENCE [LARGE SCALE GENOMIC DNA]</scope>
</reference>
<keyword evidence="2" id="KW-1185">Reference proteome</keyword>
<evidence type="ECO:0000313" key="1">
    <source>
        <dbReference type="EMBL" id="CRL07356.1"/>
    </source>
</evidence>
<protein>
    <submittedName>
        <fullName evidence="1">CLUMA_CG020334, isoform A</fullName>
    </submittedName>
</protein>
<evidence type="ECO:0000313" key="2">
    <source>
        <dbReference type="Proteomes" id="UP000183832"/>
    </source>
</evidence>
<proteinExistence type="predicted"/>
<name>A0A1J1J6E7_9DIPT</name>
<dbReference type="AlphaFoldDB" id="A0A1J1J6E7"/>
<dbReference type="EMBL" id="CVRI01000070">
    <property type="protein sequence ID" value="CRL07356.1"/>
    <property type="molecule type" value="Genomic_DNA"/>
</dbReference>
<sequence>MISNCLQYPCFSPCYVPSYERFFHCRLLLHLKLARKAEDNRRIEKESLKVLMTLSKAPQGFRFKLDD</sequence>
<accession>A0A1J1J6E7</accession>
<gene>
    <name evidence="1" type="ORF">CLUMA_CG020334</name>
</gene>
<organism evidence="1 2">
    <name type="scientific">Clunio marinus</name>
    <dbReference type="NCBI Taxonomy" id="568069"/>
    <lineage>
        <taxon>Eukaryota</taxon>
        <taxon>Metazoa</taxon>
        <taxon>Ecdysozoa</taxon>
        <taxon>Arthropoda</taxon>
        <taxon>Hexapoda</taxon>
        <taxon>Insecta</taxon>
        <taxon>Pterygota</taxon>
        <taxon>Neoptera</taxon>
        <taxon>Endopterygota</taxon>
        <taxon>Diptera</taxon>
        <taxon>Nematocera</taxon>
        <taxon>Chironomoidea</taxon>
        <taxon>Chironomidae</taxon>
        <taxon>Clunio</taxon>
    </lineage>
</organism>
<dbReference type="Proteomes" id="UP000183832">
    <property type="component" value="Unassembled WGS sequence"/>
</dbReference>